<accession>A0A840BI88</accession>
<protein>
    <submittedName>
        <fullName evidence="3">Glycosyltransferase involved in cell wall biosynthesis</fullName>
    </submittedName>
</protein>
<dbReference type="Pfam" id="PF00534">
    <property type="entry name" value="Glycos_transf_1"/>
    <property type="match status" value="1"/>
</dbReference>
<evidence type="ECO:0000313" key="4">
    <source>
        <dbReference type="Proteomes" id="UP000561045"/>
    </source>
</evidence>
<reference evidence="3 4" key="1">
    <citation type="submission" date="2020-08" db="EMBL/GenBank/DDBJ databases">
        <title>Genomic Encyclopedia of Type Strains, Phase IV (KMG-IV): sequencing the most valuable type-strain genomes for metagenomic binning, comparative biology and taxonomic classification.</title>
        <authorList>
            <person name="Goeker M."/>
        </authorList>
    </citation>
    <scope>NUCLEOTIDE SEQUENCE [LARGE SCALE GENOMIC DNA]</scope>
    <source>
        <strain evidence="3 4">DSM 106739</strain>
    </source>
</reference>
<proteinExistence type="predicted"/>
<feature type="domain" description="Glycosyl transferase family 1" evidence="1">
    <location>
        <begin position="188"/>
        <end position="347"/>
    </location>
</feature>
<evidence type="ECO:0000259" key="1">
    <source>
        <dbReference type="Pfam" id="PF00534"/>
    </source>
</evidence>
<comment type="caution">
    <text evidence="3">The sequence shown here is derived from an EMBL/GenBank/DDBJ whole genome shotgun (WGS) entry which is preliminary data.</text>
</comment>
<name>A0A840BI88_9RHOO</name>
<dbReference type="Pfam" id="PF13477">
    <property type="entry name" value="Glyco_trans_4_2"/>
    <property type="match status" value="1"/>
</dbReference>
<evidence type="ECO:0000313" key="3">
    <source>
        <dbReference type="EMBL" id="MBB4012700.1"/>
    </source>
</evidence>
<dbReference type="EMBL" id="JACIET010000001">
    <property type="protein sequence ID" value="MBB4012700.1"/>
    <property type="molecule type" value="Genomic_DNA"/>
</dbReference>
<keyword evidence="4" id="KW-1185">Reference proteome</keyword>
<dbReference type="InterPro" id="IPR001296">
    <property type="entry name" value="Glyco_trans_1"/>
</dbReference>
<dbReference type="CDD" id="cd03808">
    <property type="entry name" value="GT4_CapM-like"/>
    <property type="match status" value="1"/>
</dbReference>
<organism evidence="3 4">
    <name type="scientific">Niveibacterium umoris</name>
    <dbReference type="NCBI Taxonomy" id="1193620"/>
    <lineage>
        <taxon>Bacteria</taxon>
        <taxon>Pseudomonadati</taxon>
        <taxon>Pseudomonadota</taxon>
        <taxon>Betaproteobacteria</taxon>
        <taxon>Rhodocyclales</taxon>
        <taxon>Rhodocyclaceae</taxon>
        <taxon>Niveibacterium</taxon>
    </lineage>
</organism>
<keyword evidence="3" id="KW-0808">Transferase</keyword>
<dbReference type="SUPFAM" id="SSF53756">
    <property type="entry name" value="UDP-Glycosyltransferase/glycogen phosphorylase"/>
    <property type="match status" value="1"/>
</dbReference>
<dbReference type="PANTHER" id="PTHR12526">
    <property type="entry name" value="GLYCOSYLTRANSFERASE"/>
    <property type="match status" value="1"/>
</dbReference>
<sequence>MRIVLFANTDWFLWNFKLSLARALRDAGHEVILLSPAGEFGERLRGAGFDWRAFPLSRSGIHPVEERLSMYRLLALYRKLKPDLVHHFTIKCVLYGSWAARKAHVPRVVNSITGLGFALLATTWKARMIRPVVVGFYRRALVGTQVIFQNRDNRDTLAALGALSRASVHVIPGDGVDTRVFAPPTEVSSGKTVLMMGRLLSSKGVAEYVAAARIVRQRHPDARLLLAGAPDPGNPESIDEHTLQQWRDEASVEFLGHRSDVVALQQHADIAVLASTQGEGMPRALLEAASCGKPMVATDVPGSRELVVDGVNGLLVPPGDPAALAAAILALLDDPARAARMGAQARADVLAELSDERIVARTLQVYGMDEPSAVAGIA</sequence>
<feature type="domain" description="Glycosyltransferase subfamily 4-like N-terminal" evidence="2">
    <location>
        <begin position="2"/>
        <end position="139"/>
    </location>
</feature>
<evidence type="ECO:0000259" key="2">
    <source>
        <dbReference type="Pfam" id="PF13477"/>
    </source>
</evidence>
<dbReference type="RefSeq" id="WP_183634482.1">
    <property type="nucleotide sequence ID" value="NZ_BAABLE010000011.1"/>
</dbReference>
<gene>
    <name evidence="3" type="ORF">GGR36_002008</name>
</gene>
<dbReference type="AlphaFoldDB" id="A0A840BI88"/>
<dbReference type="Proteomes" id="UP000561045">
    <property type="component" value="Unassembled WGS sequence"/>
</dbReference>
<dbReference type="InterPro" id="IPR028098">
    <property type="entry name" value="Glyco_trans_4-like_N"/>
</dbReference>
<dbReference type="PANTHER" id="PTHR12526:SF638">
    <property type="entry name" value="SPORE COAT PROTEIN SA"/>
    <property type="match status" value="1"/>
</dbReference>
<dbReference type="GO" id="GO:0016757">
    <property type="term" value="F:glycosyltransferase activity"/>
    <property type="evidence" value="ECO:0007669"/>
    <property type="project" value="UniProtKB-ARBA"/>
</dbReference>
<dbReference type="Gene3D" id="3.40.50.2000">
    <property type="entry name" value="Glycogen Phosphorylase B"/>
    <property type="match status" value="2"/>
</dbReference>